<dbReference type="EMBL" id="DSAC01000003">
    <property type="protein sequence ID" value="HHO73050.1"/>
    <property type="molecule type" value="Genomic_DNA"/>
</dbReference>
<reference evidence="3" key="1">
    <citation type="journal article" date="2020" name="mSystems">
        <title>Genome- and Community-Level Interaction Insights into Carbon Utilization and Element Cycling Functions of Hydrothermarchaeota in Hydrothermal Sediment.</title>
        <authorList>
            <person name="Zhou Z."/>
            <person name="Liu Y."/>
            <person name="Xu W."/>
            <person name="Pan J."/>
            <person name="Luo Z.H."/>
            <person name="Li M."/>
        </authorList>
    </citation>
    <scope>NUCLEOTIDE SEQUENCE [LARGE SCALE GENOMIC DNA]</scope>
    <source>
        <strain evidence="3">SpSt-114</strain>
    </source>
</reference>
<keyword evidence="3" id="KW-0418">Kinase</keyword>
<organism evidence="3">
    <name type="scientific">Thermocrinis ruber</name>
    <dbReference type="NCBI Taxonomy" id="75906"/>
    <lineage>
        <taxon>Bacteria</taxon>
        <taxon>Pseudomonadati</taxon>
        <taxon>Aquificota</taxon>
        <taxon>Aquificia</taxon>
        <taxon>Aquificales</taxon>
        <taxon>Aquificaceae</taxon>
        <taxon>Thermocrinis</taxon>
    </lineage>
</organism>
<dbReference type="Pfam" id="PF06580">
    <property type="entry name" value="His_kinase"/>
    <property type="match status" value="1"/>
</dbReference>
<dbReference type="InterPro" id="IPR010559">
    <property type="entry name" value="Sig_transdc_His_kin_internal"/>
</dbReference>
<name>A0A7C5WXT5_9AQUI</name>
<dbReference type="Gene3D" id="3.30.565.10">
    <property type="entry name" value="Histidine kinase-like ATPase, C-terminal domain"/>
    <property type="match status" value="1"/>
</dbReference>
<feature type="transmembrane region" description="Helical" evidence="1">
    <location>
        <begin position="12"/>
        <end position="36"/>
    </location>
</feature>
<sequence length="330" mass="38363">MRYFIEINRKDWTIVFVFGLVFGSILGGFISLILNIPVIKGMISGAIFGFFIFVFSFTLINLSNKRILPLLSDKYWTFVSLLMAFFAGFLGSLTAFEFIKVLKLIELEFSVLFLLHLSVMVGLLTMLIGNLLYMIVNSKKIEEELNRLNIELKLKALEYQINPHFLFNALNTLSELIYIDPKLAEKGMLKLSQFLRMIIDENSIITLQDELKIVKNFIFIEKLRFPAIEFEFNIDKDTLSLQVPKMSIQLLVENAIKHGLRNNGKVIISSYIKDRYLYVEVKDSGKGFEDIKEGTGLKNLRERLKIFFNGELEYFYDGKFSTFRFFYKIP</sequence>
<evidence type="ECO:0000313" key="3">
    <source>
        <dbReference type="EMBL" id="HHO73050.1"/>
    </source>
</evidence>
<dbReference type="GO" id="GO:0016020">
    <property type="term" value="C:membrane"/>
    <property type="evidence" value="ECO:0007669"/>
    <property type="project" value="InterPro"/>
</dbReference>
<feature type="transmembrane region" description="Helical" evidence="1">
    <location>
        <begin position="75"/>
        <end position="99"/>
    </location>
</feature>
<dbReference type="InterPro" id="IPR036890">
    <property type="entry name" value="HATPase_C_sf"/>
</dbReference>
<dbReference type="SUPFAM" id="SSF55874">
    <property type="entry name" value="ATPase domain of HSP90 chaperone/DNA topoisomerase II/histidine kinase"/>
    <property type="match status" value="1"/>
</dbReference>
<dbReference type="GO" id="GO:0000155">
    <property type="term" value="F:phosphorelay sensor kinase activity"/>
    <property type="evidence" value="ECO:0007669"/>
    <property type="project" value="InterPro"/>
</dbReference>
<keyword evidence="3" id="KW-0808">Transferase</keyword>
<comment type="caution">
    <text evidence="3">The sequence shown here is derived from an EMBL/GenBank/DDBJ whole genome shotgun (WGS) entry which is preliminary data.</text>
</comment>
<feature type="domain" description="Signal transduction histidine kinase internal region" evidence="2">
    <location>
        <begin position="153"/>
        <end position="226"/>
    </location>
</feature>
<keyword evidence="1" id="KW-0812">Transmembrane</keyword>
<gene>
    <name evidence="3" type="ORF">ENN04_00190</name>
</gene>
<protein>
    <submittedName>
        <fullName evidence="3">Histidine kinase</fullName>
    </submittedName>
</protein>
<dbReference type="InterPro" id="IPR050640">
    <property type="entry name" value="Bact_2-comp_sensor_kinase"/>
</dbReference>
<keyword evidence="1" id="KW-1133">Transmembrane helix</keyword>
<proteinExistence type="predicted"/>
<dbReference type="PANTHER" id="PTHR34220:SF7">
    <property type="entry name" value="SENSOR HISTIDINE KINASE YPDA"/>
    <property type="match status" value="1"/>
</dbReference>
<dbReference type="AlphaFoldDB" id="A0A7C5WXT5"/>
<keyword evidence="1" id="KW-0472">Membrane</keyword>
<evidence type="ECO:0000256" key="1">
    <source>
        <dbReference type="SAM" id="Phobius"/>
    </source>
</evidence>
<feature type="transmembrane region" description="Helical" evidence="1">
    <location>
        <begin position="111"/>
        <end position="136"/>
    </location>
</feature>
<evidence type="ECO:0000259" key="2">
    <source>
        <dbReference type="Pfam" id="PF06580"/>
    </source>
</evidence>
<accession>A0A7C5WXT5</accession>
<feature type="transmembrane region" description="Helical" evidence="1">
    <location>
        <begin position="42"/>
        <end position="63"/>
    </location>
</feature>
<dbReference type="PANTHER" id="PTHR34220">
    <property type="entry name" value="SENSOR HISTIDINE KINASE YPDA"/>
    <property type="match status" value="1"/>
</dbReference>